<accession>A0A9D1XDP6</accession>
<dbReference type="EMBL" id="DXEK01000137">
    <property type="protein sequence ID" value="HIX77537.1"/>
    <property type="molecule type" value="Genomic_DNA"/>
</dbReference>
<name>A0A9D1XDP6_9FIRM</name>
<gene>
    <name evidence="1" type="primary">fliB</name>
    <name evidence="1" type="ORF">H9734_08100</name>
</gene>
<dbReference type="GO" id="GO:0008168">
    <property type="term" value="F:methyltransferase activity"/>
    <property type="evidence" value="ECO:0007669"/>
    <property type="project" value="UniProtKB-KW"/>
</dbReference>
<dbReference type="EC" id="2.1.1.-" evidence="1"/>
<evidence type="ECO:0000313" key="1">
    <source>
        <dbReference type="EMBL" id="HIX77537.1"/>
    </source>
</evidence>
<comment type="caution">
    <text evidence="1">The sequence shown here is derived from an EMBL/GenBank/DDBJ whole genome shotgun (WGS) entry which is preliminary data.</text>
</comment>
<proteinExistence type="predicted"/>
<organism evidence="1 2">
    <name type="scientific">Candidatus Fusicatenibacter merdavium</name>
    <dbReference type="NCBI Taxonomy" id="2838600"/>
    <lineage>
        <taxon>Bacteria</taxon>
        <taxon>Bacillati</taxon>
        <taxon>Bacillota</taxon>
        <taxon>Clostridia</taxon>
        <taxon>Lachnospirales</taxon>
        <taxon>Lachnospiraceae</taxon>
        <taxon>Fusicatenibacter</taxon>
    </lineage>
</organism>
<reference evidence="1" key="1">
    <citation type="journal article" date="2021" name="PeerJ">
        <title>Extensive microbial diversity within the chicken gut microbiome revealed by metagenomics and culture.</title>
        <authorList>
            <person name="Gilroy R."/>
            <person name="Ravi A."/>
            <person name="Getino M."/>
            <person name="Pursley I."/>
            <person name="Horton D.L."/>
            <person name="Alikhan N.F."/>
            <person name="Baker D."/>
            <person name="Gharbi K."/>
            <person name="Hall N."/>
            <person name="Watson M."/>
            <person name="Adriaenssens E.M."/>
            <person name="Foster-Nyarko E."/>
            <person name="Jarju S."/>
            <person name="Secka A."/>
            <person name="Antonio M."/>
            <person name="Oren A."/>
            <person name="Chaudhuri R.R."/>
            <person name="La Ragione R."/>
            <person name="Hildebrand F."/>
            <person name="Pallen M.J."/>
        </authorList>
    </citation>
    <scope>NUCLEOTIDE SEQUENCE</scope>
    <source>
        <strain evidence="1">CHK183-1962</strain>
    </source>
</reference>
<evidence type="ECO:0000313" key="2">
    <source>
        <dbReference type="Proteomes" id="UP000886890"/>
    </source>
</evidence>
<sequence length="381" mass="45212">MELTIPHYYQRFQCTASACPDTCCAGWEIVIDDKTLKKYRKTRGAFGKRLRSGVDWKKKTFRQKKRRCVFLNKEHLCDLCLEGGSGYFCRTCRLYPRHIEEFEDCREISLSLSCMAAAEIILGTDEKVRFLHREIPVKHEEDYREFDYFLFTNLLDVREVLFEILQNRSLDAGTRSCMALSLAHDFQGRIRGRRLGETQDLLTRYRTRGADRRFRKNMEQYREGEKMETAVKIFRMLEKMEILQEDWPEEVRMARHILYGKGESAYRSIKREWKQNCLENHVNPEILREQMMVYYTYTYFAGAVYDTRAYDKMKLAAALTFLTDELTAARWENSGRPMALETYIWTAHRLSKEIEHSDPNLIYLEKLLAPVGLTEFFNLLL</sequence>
<keyword evidence="1" id="KW-0966">Cell projection</keyword>
<dbReference type="Proteomes" id="UP000886890">
    <property type="component" value="Unassembled WGS sequence"/>
</dbReference>
<dbReference type="GO" id="GO:0032259">
    <property type="term" value="P:methylation"/>
    <property type="evidence" value="ECO:0007669"/>
    <property type="project" value="UniProtKB-KW"/>
</dbReference>
<dbReference type="AlphaFoldDB" id="A0A9D1XDP6"/>
<reference evidence="1" key="2">
    <citation type="submission" date="2021-04" db="EMBL/GenBank/DDBJ databases">
        <authorList>
            <person name="Gilroy R."/>
        </authorList>
    </citation>
    <scope>NUCLEOTIDE SEQUENCE</scope>
    <source>
        <strain evidence="1">CHK183-1962</strain>
    </source>
</reference>
<keyword evidence="1" id="KW-0282">Flagellum</keyword>
<keyword evidence="1" id="KW-0808">Transferase</keyword>
<dbReference type="NCBIfam" id="NF038110">
    <property type="entry name" value="Lys_methyl_FliB"/>
    <property type="match status" value="1"/>
</dbReference>
<keyword evidence="1" id="KW-0969">Cilium</keyword>
<protein>
    <submittedName>
        <fullName evidence="1">Flagellin lysine-N-methylase</fullName>
        <ecNumber evidence="1">2.1.1.-</ecNumber>
    </submittedName>
</protein>
<keyword evidence="1" id="KW-0489">Methyltransferase</keyword>